<reference evidence="5 6" key="1">
    <citation type="submission" date="2016-01" db="EMBL/GenBank/DDBJ databases">
        <title>The new phylogeny of the genus Mycobacterium.</title>
        <authorList>
            <person name="Tarcisio F."/>
            <person name="Conor M."/>
            <person name="Antonella G."/>
            <person name="Elisabetta G."/>
            <person name="Giulia F.S."/>
            <person name="Sara T."/>
            <person name="Anna F."/>
            <person name="Clotilde B."/>
            <person name="Roberto B."/>
            <person name="Veronica D.S."/>
            <person name="Fabio R."/>
            <person name="Monica P."/>
            <person name="Olivier J."/>
            <person name="Enrico T."/>
            <person name="Nicola S."/>
        </authorList>
    </citation>
    <scope>NUCLEOTIDE SEQUENCE [LARGE SCALE GENOMIC DNA]</scope>
    <source>
        <strain evidence="5 6">ATCC 700010</strain>
    </source>
</reference>
<dbReference type="Gene3D" id="1.20.120.530">
    <property type="entry name" value="GntR ligand-binding domain-like"/>
    <property type="match status" value="1"/>
</dbReference>
<protein>
    <recommendedName>
        <fullName evidence="4">HTH gntR-type domain-containing protein</fullName>
    </recommendedName>
</protein>
<evidence type="ECO:0000256" key="3">
    <source>
        <dbReference type="ARBA" id="ARBA00023163"/>
    </source>
</evidence>
<feature type="domain" description="HTH gntR-type" evidence="4">
    <location>
        <begin position="14"/>
        <end position="82"/>
    </location>
</feature>
<evidence type="ECO:0000256" key="1">
    <source>
        <dbReference type="ARBA" id="ARBA00023015"/>
    </source>
</evidence>
<dbReference type="RefSeq" id="WP_085146307.1">
    <property type="nucleotide sequence ID" value="NZ_JACKUA010000030.1"/>
</dbReference>
<dbReference type="PANTHER" id="PTHR43537">
    <property type="entry name" value="TRANSCRIPTIONAL REGULATOR, GNTR FAMILY"/>
    <property type="match status" value="1"/>
</dbReference>
<dbReference type="SUPFAM" id="SSF46785">
    <property type="entry name" value="Winged helix' DNA-binding domain"/>
    <property type="match status" value="1"/>
</dbReference>
<name>A0A1X2F2I8_9MYCO</name>
<dbReference type="SUPFAM" id="SSF48008">
    <property type="entry name" value="GntR ligand-binding domain-like"/>
    <property type="match status" value="1"/>
</dbReference>
<dbReference type="OrthoDB" id="9784718at2"/>
<dbReference type="PRINTS" id="PR00035">
    <property type="entry name" value="HTHGNTR"/>
</dbReference>
<dbReference type="InterPro" id="IPR011711">
    <property type="entry name" value="GntR_C"/>
</dbReference>
<gene>
    <name evidence="5" type="ORF">AWC31_32295</name>
</gene>
<keyword evidence="2" id="KW-0238">DNA-binding</keyword>
<dbReference type="Pfam" id="PF07729">
    <property type="entry name" value="FCD"/>
    <property type="match status" value="1"/>
</dbReference>
<sequence length="244" mass="26525">MGDQFARIEQAPREPLSAEVAKALLEAVFSGQILPGTRMPSERQLAESFGVGRFVVREALKSLGLLGLLEVRQGDGTYVRPPDSSLLPRVVEWGLLVGEQRTSDLVETRKHLEPVTARLAAERRSEADLVAIRSHLDGMRDAGDTESFVDADVAFHLGIAAATDNIVLSNMLTSIASLLKVWIRNVVDAAESREPSYLEHVPIFEAIKVRDGDAAAEAMAAHMEGATCRLNAALAEHGRSLRHD</sequence>
<dbReference type="Proteomes" id="UP000193964">
    <property type="component" value="Unassembled WGS sequence"/>
</dbReference>
<dbReference type="PANTHER" id="PTHR43537:SF5">
    <property type="entry name" value="UXU OPERON TRANSCRIPTIONAL REGULATOR"/>
    <property type="match status" value="1"/>
</dbReference>
<dbReference type="GO" id="GO:0003700">
    <property type="term" value="F:DNA-binding transcription factor activity"/>
    <property type="evidence" value="ECO:0007669"/>
    <property type="project" value="InterPro"/>
</dbReference>
<dbReference type="EMBL" id="LQQA01000029">
    <property type="protein sequence ID" value="ORX12633.1"/>
    <property type="molecule type" value="Genomic_DNA"/>
</dbReference>
<comment type="caution">
    <text evidence="5">The sequence shown here is derived from an EMBL/GenBank/DDBJ whole genome shotgun (WGS) entry which is preliminary data.</text>
</comment>
<evidence type="ECO:0000313" key="5">
    <source>
        <dbReference type="EMBL" id="ORX12633.1"/>
    </source>
</evidence>
<dbReference type="InterPro" id="IPR036390">
    <property type="entry name" value="WH_DNA-bd_sf"/>
</dbReference>
<proteinExistence type="predicted"/>
<dbReference type="InterPro" id="IPR000524">
    <property type="entry name" value="Tscrpt_reg_HTH_GntR"/>
</dbReference>
<dbReference type="InterPro" id="IPR036388">
    <property type="entry name" value="WH-like_DNA-bd_sf"/>
</dbReference>
<dbReference type="InterPro" id="IPR008920">
    <property type="entry name" value="TF_FadR/GntR_C"/>
</dbReference>
<keyword evidence="3" id="KW-0804">Transcription</keyword>
<dbReference type="AlphaFoldDB" id="A0A1X2F2I8"/>
<dbReference type="Pfam" id="PF00392">
    <property type="entry name" value="GntR"/>
    <property type="match status" value="1"/>
</dbReference>
<dbReference type="PROSITE" id="PS50949">
    <property type="entry name" value="HTH_GNTR"/>
    <property type="match status" value="1"/>
</dbReference>
<evidence type="ECO:0000259" key="4">
    <source>
        <dbReference type="PROSITE" id="PS50949"/>
    </source>
</evidence>
<evidence type="ECO:0000313" key="6">
    <source>
        <dbReference type="Proteomes" id="UP000193964"/>
    </source>
</evidence>
<dbReference type="SMART" id="SM00895">
    <property type="entry name" value="FCD"/>
    <property type="match status" value="1"/>
</dbReference>
<organism evidence="5 6">
    <name type="scientific">Mycolicibacterium wolinskyi</name>
    <dbReference type="NCBI Taxonomy" id="59750"/>
    <lineage>
        <taxon>Bacteria</taxon>
        <taxon>Bacillati</taxon>
        <taxon>Actinomycetota</taxon>
        <taxon>Actinomycetes</taxon>
        <taxon>Mycobacteriales</taxon>
        <taxon>Mycobacteriaceae</taxon>
        <taxon>Mycolicibacterium</taxon>
    </lineage>
</organism>
<evidence type="ECO:0000256" key="2">
    <source>
        <dbReference type="ARBA" id="ARBA00023125"/>
    </source>
</evidence>
<dbReference type="Gene3D" id="1.10.10.10">
    <property type="entry name" value="Winged helix-like DNA-binding domain superfamily/Winged helix DNA-binding domain"/>
    <property type="match status" value="1"/>
</dbReference>
<dbReference type="SMART" id="SM00345">
    <property type="entry name" value="HTH_GNTR"/>
    <property type="match status" value="1"/>
</dbReference>
<keyword evidence="1" id="KW-0805">Transcription regulation</keyword>
<dbReference type="GO" id="GO:0003677">
    <property type="term" value="F:DNA binding"/>
    <property type="evidence" value="ECO:0007669"/>
    <property type="project" value="UniProtKB-KW"/>
</dbReference>
<dbReference type="CDD" id="cd07377">
    <property type="entry name" value="WHTH_GntR"/>
    <property type="match status" value="1"/>
</dbReference>
<accession>A0A1X2F2I8</accession>